<accession>A0A8X7T9A2</accession>
<name>A0A8X7T9A2_CANPA</name>
<dbReference type="Proteomes" id="UP000590412">
    <property type="component" value="Unassembled WGS sequence"/>
</dbReference>
<sequence>MTEEQQQILYELALISSVSRNINENLIKIIAVLQNPENKKQVAGNIQVLNRLMESLKYESTVSKDV</sequence>
<evidence type="ECO:0000313" key="2">
    <source>
        <dbReference type="Proteomes" id="UP000590412"/>
    </source>
</evidence>
<evidence type="ECO:0000313" key="1">
    <source>
        <dbReference type="EMBL" id="KAF6048630.1"/>
    </source>
</evidence>
<proteinExistence type="predicted"/>
<dbReference type="AlphaFoldDB" id="A0A8X7T9A2"/>
<organism evidence="1 2">
    <name type="scientific">Candida parapsilosis</name>
    <name type="common">Yeast</name>
    <dbReference type="NCBI Taxonomy" id="5480"/>
    <lineage>
        <taxon>Eukaryota</taxon>
        <taxon>Fungi</taxon>
        <taxon>Dikarya</taxon>
        <taxon>Ascomycota</taxon>
        <taxon>Saccharomycotina</taxon>
        <taxon>Pichiomycetes</taxon>
        <taxon>Debaryomycetaceae</taxon>
        <taxon>Candida/Lodderomyces clade</taxon>
        <taxon>Candida</taxon>
    </lineage>
</organism>
<gene>
    <name evidence="1" type="ORF">FOB60_004014</name>
</gene>
<comment type="caution">
    <text evidence="1">The sequence shown here is derived from an EMBL/GenBank/DDBJ whole genome shotgun (WGS) entry which is preliminary data.</text>
</comment>
<protein>
    <submittedName>
        <fullName evidence="1">Uncharacterized protein</fullName>
    </submittedName>
</protein>
<dbReference type="EMBL" id="JABWAB010000006">
    <property type="protein sequence ID" value="KAF6048630.1"/>
    <property type="molecule type" value="Genomic_DNA"/>
</dbReference>
<reference evidence="1" key="1">
    <citation type="submission" date="2020-03" db="EMBL/GenBank/DDBJ databases">
        <title>FDA dAtabase for Regulatory Grade micrObial Sequences (FDA-ARGOS): Supporting development and validation of Infectious Disease Dx tests.</title>
        <authorList>
            <person name="Campos J."/>
            <person name="Goldberg B."/>
            <person name="Tallon L."/>
            <person name="Sadzewicz L."/>
            <person name="Vavikolanu K."/>
            <person name="Mehta A."/>
            <person name="Aluvathingal J."/>
            <person name="Nadendla S."/>
            <person name="Nandy P."/>
            <person name="Geyer C."/>
            <person name="Yan Y."/>
            <person name="Sichtig H."/>
        </authorList>
    </citation>
    <scope>NUCLEOTIDE SEQUENCE [LARGE SCALE GENOMIC DNA]</scope>
    <source>
        <strain evidence="1">FDAARGOS_652</strain>
    </source>
</reference>